<proteinExistence type="predicted"/>
<dbReference type="OrthoDB" id="1001345at2759"/>
<sequence length="151" mass="16999">MSVAEFVVRASPASSNFGIGCATKKGRRDVMMKLVDGISSITFSKRVHKFIERKMAHTIVEADNKVLTSGPWMILGQYLIIRTWSLTFSMIYTEVDTQVVWVQFPGISEGYYFEFLLNAIGQIIGPVLKIDENIDNAKKGRFARLSICLDL</sequence>
<accession>A0A8J6D692</accession>
<dbReference type="AlphaFoldDB" id="A0A8J6D692"/>
<protein>
    <recommendedName>
        <fullName evidence="3">DUF4283 domain-containing protein</fullName>
    </recommendedName>
</protein>
<dbReference type="PANTHER" id="PTHR31286">
    <property type="entry name" value="GLYCINE-RICH CELL WALL STRUCTURAL PROTEIN 1.8-LIKE"/>
    <property type="match status" value="1"/>
</dbReference>
<evidence type="ECO:0008006" key="3">
    <source>
        <dbReference type="Google" id="ProtNLM"/>
    </source>
</evidence>
<reference evidence="1 2" key="1">
    <citation type="journal article" date="2021" name="bioRxiv">
        <title>The Gossypium anomalum genome as a resource for cotton improvement and evolutionary analysis of hybrid incompatibility.</title>
        <authorList>
            <person name="Grover C.E."/>
            <person name="Yuan D."/>
            <person name="Arick M.A."/>
            <person name="Miller E.R."/>
            <person name="Hu G."/>
            <person name="Peterson D.G."/>
            <person name="Wendel J.F."/>
            <person name="Udall J.A."/>
        </authorList>
    </citation>
    <scope>NUCLEOTIDE SEQUENCE [LARGE SCALE GENOMIC DNA]</scope>
    <source>
        <strain evidence="1">JFW-Udall</strain>
        <tissue evidence="1">Leaf</tissue>
    </source>
</reference>
<dbReference type="InterPro" id="IPR040256">
    <property type="entry name" value="At4g02000-like"/>
</dbReference>
<evidence type="ECO:0000313" key="1">
    <source>
        <dbReference type="EMBL" id="KAG8496611.1"/>
    </source>
</evidence>
<organism evidence="1 2">
    <name type="scientific">Gossypium anomalum</name>
    <dbReference type="NCBI Taxonomy" id="47600"/>
    <lineage>
        <taxon>Eukaryota</taxon>
        <taxon>Viridiplantae</taxon>
        <taxon>Streptophyta</taxon>
        <taxon>Embryophyta</taxon>
        <taxon>Tracheophyta</taxon>
        <taxon>Spermatophyta</taxon>
        <taxon>Magnoliopsida</taxon>
        <taxon>eudicotyledons</taxon>
        <taxon>Gunneridae</taxon>
        <taxon>Pentapetalae</taxon>
        <taxon>rosids</taxon>
        <taxon>malvids</taxon>
        <taxon>Malvales</taxon>
        <taxon>Malvaceae</taxon>
        <taxon>Malvoideae</taxon>
        <taxon>Gossypium</taxon>
    </lineage>
</organism>
<comment type="caution">
    <text evidence="1">The sequence shown here is derived from an EMBL/GenBank/DDBJ whole genome shotgun (WGS) entry which is preliminary data.</text>
</comment>
<dbReference type="PANTHER" id="PTHR31286:SF99">
    <property type="entry name" value="DUF4283 DOMAIN-CONTAINING PROTEIN"/>
    <property type="match status" value="1"/>
</dbReference>
<name>A0A8J6D692_9ROSI</name>
<evidence type="ECO:0000313" key="2">
    <source>
        <dbReference type="Proteomes" id="UP000701853"/>
    </source>
</evidence>
<gene>
    <name evidence="1" type="ORF">CXB51_007869</name>
</gene>
<keyword evidence="2" id="KW-1185">Reference proteome</keyword>
<dbReference type="EMBL" id="JAHUZN010000004">
    <property type="protein sequence ID" value="KAG8496611.1"/>
    <property type="molecule type" value="Genomic_DNA"/>
</dbReference>
<dbReference type="Proteomes" id="UP000701853">
    <property type="component" value="Chromosome 4"/>
</dbReference>